<sequence length="162" mass="19225">MPFVFHKKMKDEGNKKKLSPSKTPSPDDDSNHNATNEMAEIIQTPHTKVKIIYRKHNNNHDDELPEVELTNIERSISKNKCRKEIELVQQMIEENVKLNKFLKQQSQIVYKHNNVQQQNKDELRLLIKTNENDDDEETCYKQIKQLIAQRSKEDSNRRKNTK</sequence>
<dbReference type="Proteomes" id="UP000515146">
    <property type="component" value="Unplaced"/>
</dbReference>
<gene>
    <name evidence="3" type="primary">LOC113790535</name>
</gene>
<dbReference type="AlphaFoldDB" id="A0A6P6XT64"/>
<reference evidence="3" key="1">
    <citation type="submission" date="2025-08" db="UniProtKB">
        <authorList>
            <consortium name="RefSeq"/>
        </authorList>
    </citation>
    <scope>IDENTIFICATION</scope>
    <source>
        <strain evidence="3">Airmid</strain>
    </source>
</reference>
<dbReference type="RefSeq" id="XP_027196016.1">
    <property type="nucleotide sequence ID" value="XM_027340215.1"/>
</dbReference>
<dbReference type="KEGG" id="dpte:113790535"/>
<accession>A0A6P6XT64</accession>
<keyword evidence="2" id="KW-1185">Reference proteome</keyword>
<protein>
    <submittedName>
        <fullName evidence="3">Uncharacterized protein LOC113790535</fullName>
    </submittedName>
</protein>
<evidence type="ECO:0000256" key="1">
    <source>
        <dbReference type="SAM" id="MobiDB-lite"/>
    </source>
</evidence>
<dbReference type="InParanoid" id="A0A6P6XT64"/>
<evidence type="ECO:0000313" key="3">
    <source>
        <dbReference type="RefSeq" id="XP_027196016.1"/>
    </source>
</evidence>
<organism evidence="2 3">
    <name type="scientific">Dermatophagoides pteronyssinus</name>
    <name type="common">European house dust mite</name>
    <dbReference type="NCBI Taxonomy" id="6956"/>
    <lineage>
        <taxon>Eukaryota</taxon>
        <taxon>Metazoa</taxon>
        <taxon>Ecdysozoa</taxon>
        <taxon>Arthropoda</taxon>
        <taxon>Chelicerata</taxon>
        <taxon>Arachnida</taxon>
        <taxon>Acari</taxon>
        <taxon>Acariformes</taxon>
        <taxon>Sarcoptiformes</taxon>
        <taxon>Astigmata</taxon>
        <taxon>Psoroptidia</taxon>
        <taxon>Analgoidea</taxon>
        <taxon>Pyroglyphidae</taxon>
        <taxon>Dermatophagoidinae</taxon>
        <taxon>Dermatophagoides</taxon>
    </lineage>
</organism>
<feature type="region of interest" description="Disordered" evidence="1">
    <location>
        <begin position="1"/>
        <end position="43"/>
    </location>
</feature>
<name>A0A6P6XT64_DERPT</name>
<evidence type="ECO:0000313" key="2">
    <source>
        <dbReference type="Proteomes" id="UP000515146"/>
    </source>
</evidence>
<proteinExistence type="predicted"/>